<feature type="region of interest" description="Disordered" evidence="1">
    <location>
        <begin position="312"/>
        <end position="383"/>
    </location>
</feature>
<feature type="compositionally biased region" description="Low complexity" evidence="1">
    <location>
        <begin position="231"/>
        <end position="242"/>
    </location>
</feature>
<dbReference type="EnsemblMetazoa" id="MDOA008021-RA">
    <property type="protein sequence ID" value="MDOA008021-PA"/>
    <property type="gene ID" value="MDOA008021"/>
</dbReference>
<feature type="chain" id="PRO_5043568149" evidence="2">
    <location>
        <begin position="19"/>
        <end position="467"/>
    </location>
</feature>
<proteinExistence type="predicted"/>
<feature type="compositionally biased region" description="Low complexity" evidence="1">
    <location>
        <begin position="143"/>
        <end position="160"/>
    </location>
</feature>
<sequence length="467" mass="50038">MKVIYILVAICLVALAKAQPFSFPLSYPHTPYRPSPFPFPRPQPVCGVLNGFYKTFSSLQEFLDTVKNGYSFTFHCNGPCPPTHNPCSTVYDPVCATNLVTTKTFSSPCALAEEIQRTGITWVKISNGPCSVGSSTTAVPYVPSSTRTTPTTAAEVTTPEPTTPEPTTPESTTPEPTTTETTTTEATESTTSESTTPEETTAESTTTEASTPETTTLEPSTPETTTDENPETTTSESESSTPPIFSFAALNEFNETPTEEKNVPCGGSLNSFPASLLASPVPSGTVISYRNNVDNNYAIYAEGNVFNKEVSTTDTTTVESTTEEVSTTETTTLETTTTEEVSTTESTTLETTTTEEVSTTETSTIPDDTTTTETTPPEDTTIESESGFRLGFKLAALPFNEVLPSEETTKATPSTPSLPALFAQWLSAVQSNPGSNGTPVFSYRNNVNNKYGIYSEGSVYNNPQCLQ</sequence>
<dbReference type="VEuPathDB" id="VectorBase:MDOMA2_001911"/>
<evidence type="ECO:0000256" key="2">
    <source>
        <dbReference type="SAM" id="SignalP"/>
    </source>
</evidence>
<dbReference type="InterPro" id="IPR002350">
    <property type="entry name" value="Kazal_dom"/>
</dbReference>
<dbReference type="Pfam" id="PF07648">
    <property type="entry name" value="Kazal_2"/>
    <property type="match status" value="1"/>
</dbReference>
<dbReference type="VEuPathDB" id="VectorBase:MDOMA2_021184"/>
<dbReference type="CDD" id="cd00104">
    <property type="entry name" value="KAZAL_FS"/>
    <property type="match status" value="1"/>
</dbReference>
<dbReference type="Gene3D" id="3.30.60.30">
    <property type="match status" value="1"/>
</dbReference>
<keyword evidence="2" id="KW-0732">Signal</keyword>
<feature type="region of interest" description="Disordered" evidence="1">
    <location>
        <begin position="133"/>
        <end position="242"/>
    </location>
</feature>
<dbReference type="SUPFAM" id="SSF100895">
    <property type="entry name" value="Kazal-type serine protease inhibitors"/>
    <property type="match status" value="1"/>
</dbReference>
<dbReference type="AlphaFoldDB" id="A0A1I8MSK3"/>
<protein>
    <submittedName>
        <fullName evidence="3">Uncharacterized protein</fullName>
    </submittedName>
</protein>
<dbReference type="VEuPathDB" id="VectorBase:MDOA008021"/>
<reference evidence="3" key="1">
    <citation type="submission" date="2020-05" db="UniProtKB">
        <authorList>
            <consortium name="EnsemblMetazoa"/>
        </authorList>
    </citation>
    <scope>IDENTIFICATION</scope>
    <source>
        <strain evidence="3">Aabys</strain>
    </source>
</reference>
<dbReference type="PROSITE" id="PS51465">
    <property type="entry name" value="KAZAL_2"/>
    <property type="match status" value="1"/>
</dbReference>
<name>A0A1I8MSK3_MUSDO</name>
<evidence type="ECO:0000256" key="1">
    <source>
        <dbReference type="SAM" id="MobiDB-lite"/>
    </source>
</evidence>
<feature type="compositionally biased region" description="Low complexity" evidence="1">
    <location>
        <begin position="168"/>
        <end position="224"/>
    </location>
</feature>
<organism evidence="3">
    <name type="scientific">Musca domestica</name>
    <name type="common">House fly</name>
    <dbReference type="NCBI Taxonomy" id="7370"/>
    <lineage>
        <taxon>Eukaryota</taxon>
        <taxon>Metazoa</taxon>
        <taxon>Ecdysozoa</taxon>
        <taxon>Arthropoda</taxon>
        <taxon>Hexapoda</taxon>
        <taxon>Insecta</taxon>
        <taxon>Pterygota</taxon>
        <taxon>Neoptera</taxon>
        <taxon>Endopterygota</taxon>
        <taxon>Diptera</taxon>
        <taxon>Brachycera</taxon>
        <taxon>Muscomorpha</taxon>
        <taxon>Muscoidea</taxon>
        <taxon>Muscidae</taxon>
        <taxon>Musca</taxon>
    </lineage>
</organism>
<feature type="signal peptide" evidence="2">
    <location>
        <begin position="1"/>
        <end position="18"/>
    </location>
</feature>
<evidence type="ECO:0000313" key="3">
    <source>
        <dbReference type="EnsemblMetazoa" id="MDOA008021-PA"/>
    </source>
</evidence>
<dbReference type="InterPro" id="IPR036058">
    <property type="entry name" value="Kazal_dom_sf"/>
</dbReference>
<accession>A0A1I8MSK3</accession>